<dbReference type="EMBL" id="AZBU02000001">
    <property type="protein sequence ID" value="TMS36877.1"/>
    <property type="molecule type" value="Genomic_DNA"/>
</dbReference>
<reference evidence="2 3" key="1">
    <citation type="journal article" date="2015" name="Genome Biol.">
        <title>Comparative genomics of Steinernema reveals deeply conserved gene regulatory networks.</title>
        <authorList>
            <person name="Dillman A.R."/>
            <person name="Macchietto M."/>
            <person name="Porter C.F."/>
            <person name="Rogers A."/>
            <person name="Williams B."/>
            <person name="Antoshechkin I."/>
            <person name="Lee M.M."/>
            <person name="Goodwin Z."/>
            <person name="Lu X."/>
            <person name="Lewis E.E."/>
            <person name="Goodrich-Blair H."/>
            <person name="Stock S.P."/>
            <person name="Adams B.J."/>
            <person name="Sternberg P.W."/>
            <person name="Mortazavi A."/>
        </authorList>
    </citation>
    <scope>NUCLEOTIDE SEQUENCE [LARGE SCALE GENOMIC DNA]</scope>
    <source>
        <strain evidence="2 3">ALL</strain>
    </source>
</reference>
<feature type="compositionally biased region" description="Basic and acidic residues" evidence="1">
    <location>
        <begin position="119"/>
        <end position="129"/>
    </location>
</feature>
<gene>
    <name evidence="2" type="ORF">L596_003945</name>
</gene>
<feature type="region of interest" description="Disordered" evidence="1">
    <location>
        <begin position="101"/>
        <end position="129"/>
    </location>
</feature>
<sequence>MHNTVTIKFALTRIYSLNRRRVRKCSSVVEYNRGCALKELRATGGVPHEATLLFRHSAVFEEFSVHLRSDRGSAEHKDCLAALGGCLNKRCKAILRNPKPFRSARTPALPEGGRSQQADQRRDPQSGRRSELLRFLGRRCRIAILKEYFSTALKPCYLEIERTGVGSS</sequence>
<keyword evidence="3" id="KW-1185">Reference proteome</keyword>
<comment type="caution">
    <text evidence="2">The sequence shown here is derived from an EMBL/GenBank/DDBJ whole genome shotgun (WGS) entry which is preliminary data.</text>
</comment>
<organism evidence="2 3">
    <name type="scientific">Steinernema carpocapsae</name>
    <name type="common">Entomopathogenic nematode</name>
    <dbReference type="NCBI Taxonomy" id="34508"/>
    <lineage>
        <taxon>Eukaryota</taxon>
        <taxon>Metazoa</taxon>
        <taxon>Ecdysozoa</taxon>
        <taxon>Nematoda</taxon>
        <taxon>Chromadorea</taxon>
        <taxon>Rhabditida</taxon>
        <taxon>Tylenchina</taxon>
        <taxon>Panagrolaimomorpha</taxon>
        <taxon>Strongyloidoidea</taxon>
        <taxon>Steinernematidae</taxon>
        <taxon>Steinernema</taxon>
    </lineage>
</organism>
<evidence type="ECO:0000256" key="1">
    <source>
        <dbReference type="SAM" id="MobiDB-lite"/>
    </source>
</evidence>
<dbReference type="EMBL" id="CM016762">
    <property type="protein sequence ID" value="TMS36877.1"/>
    <property type="molecule type" value="Genomic_DNA"/>
</dbReference>
<name>A0A4U8UXJ5_STECR</name>
<protein>
    <submittedName>
        <fullName evidence="2">Uncharacterized protein</fullName>
    </submittedName>
</protein>
<accession>A0A4U8UXJ5</accession>
<proteinExistence type="predicted"/>
<dbReference type="AlphaFoldDB" id="A0A4U8UXJ5"/>
<reference evidence="2 3" key="2">
    <citation type="journal article" date="2019" name="G3 (Bethesda)">
        <title>Hybrid Assembly of the Genome of the Entomopathogenic Nematode Steinernema carpocapsae Identifies the X-Chromosome.</title>
        <authorList>
            <person name="Serra L."/>
            <person name="Macchietto M."/>
            <person name="Macias-Munoz A."/>
            <person name="McGill C.J."/>
            <person name="Rodriguez I.M."/>
            <person name="Rodriguez B."/>
            <person name="Murad R."/>
            <person name="Mortazavi A."/>
        </authorList>
    </citation>
    <scope>NUCLEOTIDE SEQUENCE [LARGE SCALE GENOMIC DNA]</scope>
    <source>
        <strain evidence="2 3">ALL</strain>
    </source>
</reference>
<evidence type="ECO:0000313" key="2">
    <source>
        <dbReference type="EMBL" id="TMS36877.1"/>
    </source>
</evidence>
<evidence type="ECO:0000313" key="3">
    <source>
        <dbReference type="Proteomes" id="UP000298663"/>
    </source>
</evidence>
<dbReference type="Proteomes" id="UP000298663">
    <property type="component" value="Chromosome X"/>
</dbReference>